<evidence type="ECO:0000313" key="9">
    <source>
        <dbReference type="Proteomes" id="UP000886885"/>
    </source>
</evidence>
<feature type="region of interest" description="Disordered" evidence="5">
    <location>
        <begin position="305"/>
        <end position="330"/>
    </location>
</feature>
<dbReference type="OrthoDB" id="60033at2759"/>
<dbReference type="EMBL" id="JAAWWB010000025">
    <property type="protein sequence ID" value="KAG6752062.1"/>
    <property type="molecule type" value="Genomic_DNA"/>
</dbReference>
<dbReference type="AlphaFoldDB" id="A0A8X8CFB6"/>
<dbReference type="GO" id="GO:0034605">
    <property type="term" value="P:cellular response to heat"/>
    <property type="evidence" value="ECO:0007669"/>
    <property type="project" value="TreeGrafter"/>
</dbReference>
<gene>
    <name evidence="8" type="ORF">POTOM_044280</name>
</gene>
<feature type="coiled-coil region" evidence="4">
    <location>
        <begin position="163"/>
        <end position="190"/>
    </location>
</feature>
<dbReference type="GO" id="GO:0003700">
    <property type="term" value="F:DNA-binding transcription factor activity"/>
    <property type="evidence" value="ECO:0007669"/>
    <property type="project" value="InterPro"/>
</dbReference>
<feature type="compositionally biased region" description="Low complexity" evidence="5">
    <location>
        <begin position="317"/>
        <end position="327"/>
    </location>
</feature>
<dbReference type="GO" id="GO:0000978">
    <property type="term" value="F:RNA polymerase II cis-regulatory region sequence-specific DNA binding"/>
    <property type="evidence" value="ECO:0007669"/>
    <property type="project" value="TreeGrafter"/>
</dbReference>
<dbReference type="Pfam" id="PF00447">
    <property type="entry name" value="HSF_DNA-bind"/>
    <property type="match status" value="1"/>
</dbReference>
<comment type="caution">
    <text evidence="8">The sequence shown here is derived from an EMBL/GenBank/DDBJ whole genome shotgun (WGS) entry which is preliminary data.</text>
</comment>
<keyword evidence="2" id="KW-0238">DNA-binding</keyword>
<dbReference type="GO" id="GO:0006357">
    <property type="term" value="P:regulation of transcription by RNA polymerase II"/>
    <property type="evidence" value="ECO:0007669"/>
    <property type="project" value="TreeGrafter"/>
</dbReference>
<keyword evidence="6" id="KW-0812">Transmembrane</keyword>
<keyword evidence="6" id="KW-0472">Membrane</keyword>
<keyword evidence="9" id="KW-1185">Reference proteome</keyword>
<comment type="similarity">
    <text evidence="3">Belongs to the HSF family.</text>
</comment>
<dbReference type="SMART" id="SM00415">
    <property type="entry name" value="HSF"/>
    <property type="match status" value="1"/>
</dbReference>
<dbReference type="Proteomes" id="UP000886885">
    <property type="component" value="Chromosome 13A"/>
</dbReference>
<proteinExistence type="inferred from homology"/>
<feature type="region of interest" description="Disordered" evidence="5">
    <location>
        <begin position="480"/>
        <end position="505"/>
    </location>
</feature>
<dbReference type="PANTHER" id="PTHR10015">
    <property type="entry name" value="HEAT SHOCK TRANSCRIPTION FACTOR"/>
    <property type="match status" value="1"/>
</dbReference>
<organism evidence="8 9">
    <name type="scientific">Populus tomentosa</name>
    <name type="common">Chinese white poplar</name>
    <dbReference type="NCBI Taxonomy" id="118781"/>
    <lineage>
        <taxon>Eukaryota</taxon>
        <taxon>Viridiplantae</taxon>
        <taxon>Streptophyta</taxon>
        <taxon>Embryophyta</taxon>
        <taxon>Tracheophyta</taxon>
        <taxon>Spermatophyta</taxon>
        <taxon>Magnoliopsida</taxon>
        <taxon>eudicotyledons</taxon>
        <taxon>Gunneridae</taxon>
        <taxon>Pentapetalae</taxon>
        <taxon>rosids</taxon>
        <taxon>fabids</taxon>
        <taxon>Malpighiales</taxon>
        <taxon>Salicaceae</taxon>
        <taxon>Saliceae</taxon>
        <taxon>Populus</taxon>
    </lineage>
</organism>
<evidence type="ECO:0000256" key="5">
    <source>
        <dbReference type="SAM" id="MobiDB-lite"/>
    </source>
</evidence>
<accession>A0A8X8CFB6</accession>
<feature type="domain" description="HSF-type DNA-binding" evidence="7">
    <location>
        <begin position="13"/>
        <end position="139"/>
    </location>
</feature>
<evidence type="ECO:0000256" key="3">
    <source>
        <dbReference type="RuleBase" id="RU004020"/>
    </source>
</evidence>
<dbReference type="InterPro" id="IPR000232">
    <property type="entry name" value="HSF_DNA-bd"/>
</dbReference>
<evidence type="ECO:0000259" key="7">
    <source>
        <dbReference type="SMART" id="SM00415"/>
    </source>
</evidence>
<dbReference type="GO" id="GO:0005634">
    <property type="term" value="C:nucleus"/>
    <property type="evidence" value="ECO:0007669"/>
    <property type="project" value="TreeGrafter"/>
</dbReference>
<evidence type="ECO:0000256" key="6">
    <source>
        <dbReference type="SAM" id="Phobius"/>
    </source>
</evidence>
<keyword evidence="6" id="KW-1133">Transmembrane helix</keyword>
<dbReference type="PANTHER" id="PTHR10015:SF427">
    <property type="entry name" value="HEAT SHOCK FACTOR PROTEIN"/>
    <property type="match status" value="1"/>
</dbReference>
<evidence type="ECO:0000313" key="8">
    <source>
        <dbReference type="EMBL" id="KAG6752062.1"/>
    </source>
</evidence>
<keyword evidence="1" id="KW-0346">Stress response</keyword>
<reference evidence="8" key="1">
    <citation type="journal article" date="2020" name="bioRxiv">
        <title>Hybrid origin of Populus tomentosa Carr. identified through genome sequencing and phylogenomic analysis.</title>
        <authorList>
            <person name="An X."/>
            <person name="Gao K."/>
            <person name="Chen Z."/>
            <person name="Li J."/>
            <person name="Yang X."/>
            <person name="Yang X."/>
            <person name="Zhou J."/>
            <person name="Guo T."/>
            <person name="Zhao T."/>
            <person name="Huang S."/>
            <person name="Miao D."/>
            <person name="Khan W.U."/>
            <person name="Rao P."/>
            <person name="Ye M."/>
            <person name="Lei B."/>
            <person name="Liao W."/>
            <person name="Wang J."/>
            <person name="Ji L."/>
            <person name="Li Y."/>
            <person name="Guo B."/>
            <person name="Mustafa N.S."/>
            <person name="Li S."/>
            <person name="Yun Q."/>
            <person name="Keller S.R."/>
            <person name="Mao J."/>
            <person name="Zhang R."/>
            <person name="Strauss S.H."/>
        </authorList>
    </citation>
    <scope>NUCLEOTIDE SEQUENCE</scope>
    <source>
        <strain evidence="8">GM15</strain>
        <tissue evidence="8">Leaf</tissue>
    </source>
</reference>
<sequence>MIRMDSGNNNTNTVPPFLSKTYDMVDDPSTDSVVSWSSSNNSFVVWNVPEFQTDLLPKYFKHSNFSSFVRQLNTYVCVFIIIIRIMVNNHGVYMVYHSFFTFSAMIEQGFRKVDPDRFEFANEGFLRGQKHLLRSISRKKPVQGNLPPQVQSSSVTACVEVGKFGLEEEVERLKRDKNVLMQELVRLRQQQQATDHQLHTVGQRVQGMEQRQQQMMSFLAKAMQSPGFLSQLVQQQNESNRRIAGASKKRRLPRQEEENLAGVQCKTSPNGQIINFHSSMNEAAKAMLHQILKMNSSPRLEPSMNNSGPLLIGNHPSSNGLDSGSSSTRMSGVMLSEVPTASGPSYLPMETGFPASHATTAISEVQSSASVATDYIKTDYTAEMGMHNSGQNTILPNFTAMTGIVPGGSAGGPNMNIAGSEEGNAEFFDSMSSVLDAPVPEETEALSPSQDEEVFLDGNPKLPGINDVFWEQFLTASPLNGETDEINSSSPESSMSKEHELQSWQDNGWDNIQHMNRLAEQMGLLTPESLKG</sequence>
<protein>
    <recommendedName>
        <fullName evidence="7">HSF-type DNA-binding domain-containing protein</fullName>
    </recommendedName>
</protein>
<keyword evidence="4" id="KW-0175">Coiled coil</keyword>
<evidence type="ECO:0000256" key="2">
    <source>
        <dbReference type="ARBA" id="ARBA00023125"/>
    </source>
</evidence>
<feature type="transmembrane region" description="Helical" evidence="6">
    <location>
        <begin position="68"/>
        <end position="87"/>
    </location>
</feature>
<evidence type="ECO:0000256" key="4">
    <source>
        <dbReference type="SAM" id="Coils"/>
    </source>
</evidence>
<name>A0A8X8CFB6_POPTO</name>
<evidence type="ECO:0000256" key="1">
    <source>
        <dbReference type="ARBA" id="ARBA00023016"/>
    </source>
</evidence>